<dbReference type="Proteomes" id="UP000000249">
    <property type="component" value="Chromosome 1"/>
</dbReference>
<organism evidence="4 5">
    <name type="scientific">Vibrio cholerae serotype O1 (strain ATCC 39541 / Classical Ogawa 395 / O395)</name>
    <dbReference type="NCBI Taxonomy" id="345073"/>
    <lineage>
        <taxon>Bacteria</taxon>
        <taxon>Pseudomonadati</taxon>
        <taxon>Pseudomonadota</taxon>
        <taxon>Gammaproteobacteria</taxon>
        <taxon>Vibrionales</taxon>
        <taxon>Vibrionaceae</taxon>
        <taxon>Vibrio</taxon>
    </lineage>
</organism>
<dbReference type="KEGG" id="vcr:VC395_0373"/>
<protein>
    <submittedName>
        <fullName evidence="4">Regulator of sigma D</fullName>
    </submittedName>
</protein>
<evidence type="ECO:0000313" key="4">
    <source>
        <dbReference type="EMBL" id="ABQ21830.1"/>
    </source>
</evidence>
<dbReference type="KEGG" id="vco:VC0395_A2732"/>
<gene>
    <name evidence="4" type="primary">rsd</name>
    <name evidence="4" type="ordered locus">VC0395_A2732</name>
</gene>
<proteinExistence type="inferred from homology"/>
<dbReference type="Pfam" id="PF04353">
    <property type="entry name" value="Rsd_AlgQ"/>
    <property type="match status" value="1"/>
</dbReference>
<dbReference type="EMBL" id="CP000627">
    <property type="protein sequence ID" value="ABQ21830.1"/>
    <property type="molecule type" value="Genomic_DNA"/>
</dbReference>
<dbReference type="PATRIC" id="fig|345073.21.peg.361"/>
<sequence>MVMLRKFKNVQEQWGGSSDIIDHWLDKRQHVIVEYCKLAALQPCTTKAAVSELPSPQALLYFCQELVDYISEGHFKIYDMVMDKWHATGFKATDEINQVYGKIVATTEPLLNFNDQYATVTEYDELLDLDRDLSKVGEVLELRFSLEDQLIQLIADSLAVPPGA</sequence>
<dbReference type="AlphaFoldDB" id="A0A0H3AKN0"/>
<dbReference type="eggNOG" id="COG3160">
    <property type="taxonomic scope" value="Bacteria"/>
</dbReference>
<dbReference type="InterPro" id="IPR007448">
    <property type="entry name" value="Sigma70_reg_Rsd_AlgQ"/>
</dbReference>
<evidence type="ECO:0000256" key="2">
    <source>
        <dbReference type="ARBA" id="ARBA00023163"/>
    </source>
</evidence>
<comment type="similarity">
    <text evidence="3">Belongs to the Rsd/AlgQ family.</text>
</comment>
<keyword evidence="2 3" id="KW-0804">Transcription</keyword>
<name>A0A0H3AKN0_VIBC3</name>
<dbReference type="NCBIfam" id="NF008723">
    <property type="entry name" value="PRK11718.1"/>
    <property type="match status" value="1"/>
</dbReference>
<reference evidence="4 5" key="1">
    <citation type="submission" date="2007-03" db="EMBL/GenBank/DDBJ databases">
        <authorList>
            <person name="Heidelberg J."/>
        </authorList>
    </citation>
    <scope>NUCLEOTIDE SEQUENCE [LARGE SCALE GENOMIC DNA]</scope>
    <source>
        <strain evidence="5">ATCC 39541 / Classical Ogawa 395 / O395</strain>
    </source>
</reference>
<dbReference type="InterPro" id="IPR038309">
    <property type="entry name" value="Rsd/AlgQ_sf"/>
</dbReference>
<dbReference type="Gene3D" id="1.20.120.1370">
    <property type="entry name" value="Regulator of RNA polymerase sigma(70) subunit, domain 4"/>
    <property type="match status" value="1"/>
</dbReference>
<evidence type="ECO:0000256" key="3">
    <source>
        <dbReference type="RuleBase" id="RU004409"/>
    </source>
</evidence>
<evidence type="ECO:0000313" key="5">
    <source>
        <dbReference type="Proteomes" id="UP000000249"/>
    </source>
</evidence>
<evidence type="ECO:0000256" key="1">
    <source>
        <dbReference type="ARBA" id="ARBA00023015"/>
    </source>
</evidence>
<accession>A0A0H3AKN0</accession>
<keyword evidence="1 3" id="KW-0805">Transcription regulation</keyword>
<dbReference type="GO" id="GO:0006355">
    <property type="term" value="P:regulation of DNA-templated transcription"/>
    <property type="evidence" value="ECO:0007669"/>
    <property type="project" value="InterPro"/>
</dbReference>
<dbReference type="PIRSF" id="PIRSF016548">
    <property type="entry name" value="Rsd_AlgQ"/>
    <property type="match status" value="1"/>
</dbReference>
<dbReference type="OrthoDB" id="5567237at2"/>